<feature type="non-terminal residue" evidence="2">
    <location>
        <position position="1"/>
    </location>
</feature>
<feature type="non-terminal residue" evidence="2">
    <location>
        <position position="92"/>
    </location>
</feature>
<dbReference type="EMBL" id="CAJNOE010007255">
    <property type="protein sequence ID" value="CAF1527167.1"/>
    <property type="molecule type" value="Genomic_DNA"/>
</dbReference>
<dbReference type="Proteomes" id="UP000663860">
    <property type="component" value="Unassembled WGS sequence"/>
</dbReference>
<organism evidence="2 3">
    <name type="scientific">Adineta steineri</name>
    <dbReference type="NCBI Taxonomy" id="433720"/>
    <lineage>
        <taxon>Eukaryota</taxon>
        <taxon>Metazoa</taxon>
        <taxon>Spiralia</taxon>
        <taxon>Gnathifera</taxon>
        <taxon>Rotifera</taxon>
        <taxon>Eurotatoria</taxon>
        <taxon>Bdelloidea</taxon>
        <taxon>Adinetida</taxon>
        <taxon>Adinetidae</taxon>
        <taxon>Adineta</taxon>
    </lineage>
</organism>
<dbReference type="Gene3D" id="3.10.450.50">
    <property type="match status" value="1"/>
</dbReference>
<gene>
    <name evidence="2" type="ORF">IZO911_LOCUS46036</name>
</gene>
<proteinExistence type="predicted"/>
<protein>
    <recommendedName>
        <fullName evidence="1">SnoaL-like domain-containing protein</fullName>
    </recommendedName>
</protein>
<evidence type="ECO:0000313" key="3">
    <source>
        <dbReference type="Proteomes" id="UP000663860"/>
    </source>
</evidence>
<dbReference type="AlphaFoldDB" id="A0A815VEK0"/>
<reference evidence="2" key="1">
    <citation type="submission" date="2021-02" db="EMBL/GenBank/DDBJ databases">
        <authorList>
            <person name="Nowell W R."/>
        </authorList>
    </citation>
    <scope>NUCLEOTIDE SEQUENCE</scope>
</reference>
<feature type="domain" description="SnoaL-like" evidence="1">
    <location>
        <begin position="1"/>
        <end position="92"/>
    </location>
</feature>
<dbReference type="Pfam" id="PF20409">
    <property type="entry name" value="SnoaL_5"/>
    <property type="match status" value="1"/>
</dbReference>
<name>A0A815VEK0_9BILA</name>
<evidence type="ECO:0000259" key="1">
    <source>
        <dbReference type="Pfam" id="PF20409"/>
    </source>
</evidence>
<accession>A0A815VEK0</accession>
<evidence type="ECO:0000313" key="2">
    <source>
        <dbReference type="EMBL" id="CAF1527167.1"/>
    </source>
</evidence>
<dbReference type="InterPro" id="IPR046860">
    <property type="entry name" value="SnoaL_5"/>
</dbReference>
<comment type="caution">
    <text evidence="2">The sequence shown here is derived from an EMBL/GenBank/DDBJ whole genome shotgun (WGS) entry which is preliminary data.</text>
</comment>
<sequence>TQEVAGKFEQFANANQWDKIQEELYADDAESIEPQHAEMSGLKNAKGKDAIKQKSIDFNNMVEEMYGGFCSKPVVGGNFFSVGMGMDVKMKG</sequence>